<dbReference type="NCBIfam" id="TIGR02779">
    <property type="entry name" value="NHEJ_ligase_lig"/>
    <property type="match status" value="1"/>
</dbReference>
<dbReference type="EC" id="6.5.1.1" evidence="2"/>
<accession>A0ABP7F648</accession>
<dbReference type="InterPro" id="IPR014146">
    <property type="entry name" value="LigD_ligase_dom"/>
</dbReference>
<evidence type="ECO:0000313" key="6">
    <source>
        <dbReference type="EMBL" id="GAA3732242.1"/>
    </source>
</evidence>
<evidence type="ECO:0000256" key="2">
    <source>
        <dbReference type="ARBA" id="ARBA00012727"/>
    </source>
</evidence>
<dbReference type="Gene3D" id="3.30.470.30">
    <property type="entry name" value="DNA ligase/mRNA capping enzyme"/>
    <property type="match status" value="1"/>
</dbReference>
<comment type="catalytic activity">
    <reaction evidence="4">
        <text>ATP + (deoxyribonucleotide)n-3'-hydroxyl + 5'-phospho-(deoxyribonucleotide)m = (deoxyribonucleotide)n+m + AMP + diphosphate.</text>
        <dbReference type="EC" id="6.5.1.1"/>
    </reaction>
</comment>
<dbReference type="Gene3D" id="2.40.50.140">
    <property type="entry name" value="Nucleic acid-binding proteins"/>
    <property type="match status" value="1"/>
</dbReference>
<dbReference type="CDD" id="cd07906">
    <property type="entry name" value="Adenylation_DNA_ligase_LigD_LigC"/>
    <property type="match status" value="1"/>
</dbReference>
<dbReference type="InterPro" id="IPR012310">
    <property type="entry name" value="DNA_ligase_ATP-dep_cent"/>
</dbReference>
<comment type="similarity">
    <text evidence="1">Belongs to the ATP-dependent DNA ligase family.</text>
</comment>
<name>A0ABP7F648_9ACTN</name>
<dbReference type="GO" id="GO:0016874">
    <property type="term" value="F:ligase activity"/>
    <property type="evidence" value="ECO:0007669"/>
    <property type="project" value="UniProtKB-KW"/>
</dbReference>
<dbReference type="Pfam" id="PF01068">
    <property type="entry name" value="DNA_ligase_A_M"/>
    <property type="match status" value="1"/>
</dbReference>
<dbReference type="Gene3D" id="3.30.1490.70">
    <property type="match status" value="1"/>
</dbReference>
<dbReference type="PANTHER" id="PTHR45674:SF4">
    <property type="entry name" value="DNA LIGASE 1"/>
    <property type="match status" value="1"/>
</dbReference>
<gene>
    <name evidence="6" type="ORF">GCM10023082_32260</name>
</gene>
<dbReference type="SUPFAM" id="SSF50249">
    <property type="entry name" value="Nucleic acid-binding proteins"/>
    <property type="match status" value="1"/>
</dbReference>
<dbReference type="PANTHER" id="PTHR45674">
    <property type="entry name" value="DNA LIGASE 1/3 FAMILY MEMBER"/>
    <property type="match status" value="1"/>
</dbReference>
<dbReference type="CDD" id="cd07971">
    <property type="entry name" value="OBF_DNA_ligase_LigD"/>
    <property type="match status" value="1"/>
</dbReference>
<evidence type="ECO:0000256" key="3">
    <source>
        <dbReference type="ARBA" id="ARBA00022598"/>
    </source>
</evidence>
<organism evidence="6 7">
    <name type="scientific">Streptomyces tremellae</name>
    <dbReference type="NCBI Taxonomy" id="1124239"/>
    <lineage>
        <taxon>Bacteria</taxon>
        <taxon>Bacillati</taxon>
        <taxon>Actinomycetota</taxon>
        <taxon>Actinomycetes</taxon>
        <taxon>Kitasatosporales</taxon>
        <taxon>Streptomycetaceae</taxon>
        <taxon>Streptomyces</taxon>
    </lineage>
</organism>
<proteinExistence type="inferred from homology"/>
<feature type="domain" description="ATP-dependent DNA ligase family profile" evidence="5">
    <location>
        <begin position="98"/>
        <end position="221"/>
    </location>
</feature>
<reference evidence="7" key="1">
    <citation type="journal article" date="2019" name="Int. J. Syst. Evol. Microbiol.">
        <title>The Global Catalogue of Microorganisms (GCM) 10K type strain sequencing project: providing services to taxonomists for standard genome sequencing and annotation.</title>
        <authorList>
            <consortium name="The Broad Institute Genomics Platform"/>
            <consortium name="The Broad Institute Genome Sequencing Center for Infectious Disease"/>
            <person name="Wu L."/>
            <person name="Ma J."/>
        </authorList>
    </citation>
    <scope>NUCLEOTIDE SEQUENCE [LARGE SCALE GENOMIC DNA]</scope>
    <source>
        <strain evidence="7">JCM 30846</strain>
    </source>
</reference>
<dbReference type="InterPro" id="IPR012309">
    <property type="entry name" value="DNA_ligase_ATP-dep_C"/>
</dbReference>
<evidence type="ECO:0000256" key="1">
    <source>
        <dbReference type="ARBA" id="ARBA00007572"/>
    </source>
</evidence>
<keyword evidence="3 6" id="KW-0436">Ligase</keyword>
<evidence type="ECO:0000313" key="7">
    <source>
        <dbReference type="Proteomes" id="UP001499884"/>
    </source>
</evidence>
<evidence type="ECO:0000259" key="5">
    <source>
        <dbReference type="PROSITE" id="PS50160"/>
    </source>
</evidence>
<sequence length="304" mass="32540">MLAVPAPVPEDGGWAFEVKWDGVRCVVGAPGDGTVRLAARTGTDITGRYPELAPLGALLGRRPAVLDGEIVVLDASGVPDFGLLQRRMGVTAPRRAAALARTWPVRLVLFDVPRLDGRPLLRVPYEERRAVLAGLGLEGPYWSVPAHLAGRGGDAWRATREHGYEGVVAKRLSSPYAPGVRSPHWRKARHLVTLDVVIGGWNAGRGGLGGLPGSVLVGVDEGAGLRYAGAVGSGLSGGERDELARYFRVLARETSPFVGPVDVPAPHWVEPRLVAEVTFSGWTAAGLVRQPVWHRLRPDLTRLD</sequence>
<dbReference type="InterPro" id="IPR050191">
    <property type="entry name" value="ATP-dep_DNA_ligase"/>
</dbReference>
<evidence type="ECO:0000256" key="4">
    <source>
        <dbReference type="ARBA" id="ARBA00034003"/>
    </source>
</evidence>
<dbReference type="SUPFAM" id="SSF56091">
    <property type="entry name" value="DNA ligase/mRNA capping enzyme, catalytic domain"/>
    <property type="match status" value="1"/>
</dbReference>
<comment type="caution">
    <text evidence="6">The sequence shown here is derived from an EMBL/GenBank/DDBJ whole genome shotgun (WGS) entry which is preliminary data.</text>
</comment>
<dbReference type="Pfam" id="PF04679">
    <property type="entry name" value="DNA_ligase_A_C"/>
    <property type="match status" value="1"/>
</dbReference>
<dbReference type="RefSeq" id="WP_345647246.1">
    <property type="nucleotide sequence ID" value="NZ_BAABEP010000019.1"/>
</dbReference>
<dbReference type="InterPro" id="IPR012340">
    <property type="entry name" value="NA-bd_OB-fold"/>
</dbReference>
<keyword evidence="7" id="KW-1185">Reference proteome</keyword>
<dbReference type="PROSITE" id="PS50160">
    <property type="entry name" value="DNA_LIGASE_A3"/>
    <property type="match status" value="1"/>
</dbReference>
<protein>
    <recommendedName>
        <fullName evidence="2">DNA ligase (ATP)</fullName>
        <ecNumber evidence="2">6.5.1.1</ecNumber>
    </recommendedName>
</protein>
<dbReference type="EMBL" id="BAABEP010000019">
    <property type="protein sequence ID" value="GAA3732242.1"/>
    <property type="molecule type" value="Genomic_DNA"/>
</dbReference>
<dbReference type="Proteomes" id="UP001499884">
    <property type="component" value="Unassembled WGS sequence"/>
</dbReference>